<dbReference type="Proteomes" id="UP000179145">
    <property type="component" value="Chromosome"/>
</dbReference>
<reference evidence="4 5" key="1">
    <citation type="journal article" date="2016" name="Microb. Cell Fact.">
        <title>Dissection of exopolysaccharide biosynthesis in Kozakia baliensis.</title>
        <authorList>
            <person name="Brandt J.U."/>
            <person name="Jakob F."/>
            <person name="Behr J."/>
            <person name="Geissler A.J."/>
            <person name="Vogel R.F."/>
        </authorList>
    </citation>
    <scope>NUCLEOTIDE SEQUENCE [LARGE SCALE GENOMIC DNA]</scope>
    <source>
        <strain evidence="4 5">DSM 14400</strain>
    </source>
</reference>
<dbReference type="Pfam" id="PF13579">
    <property type="entry name" value="Glyco_trans_4_4"/>
    <property type="match status" value="1"/>
</dbReference>
<evidence type="ECO:0000313" key="4">
    <source>
        <dbReference type="EMBL" id="AOX15908.1"/>
    </source>
</evidence>
<dbReference type="GO" id="GO:0016757">
    <property type="term" value="F:glycosyltransferase activity"/>
    <property type="evidence" value="ECO:0007669"/>
    <property type="project" value="UniProtKB-KW"/>
</dbReference>
<evidence type="ECO:0000313" key="5">
    <source>
        <dbReference type="Proteomes" id="UP000179145"/>
    </source>
</evidence>
<keyword evidence="1" id="KW-0328">Glycosyltransferase</keyword>
<dbReference type="RefSeq" id="WP_070401759.1">
    <property type="nucleotide sequence ID" value="NZ_BJVW01000004.1"/>
</dbReference>
<name>A0A1D8UQJ3_9PROT</name>
<dbReference type="OrthoDB" id="529131at2"/>
<dbReference type="eggNOG" id="COG0438">
    <property type="taxonomic scope" value="Bacteria"/>
</dbReference>
<feature type="domain" description="Glycosyltransferase subfamily 4-like N-terminal" evidence="3">
    <location>
        <begin position="17"/>
        <end position="177"/>
    </location>
</feature>
<dbReference type="KEGG" id="kba:A0U89_00790"/>
<dbReference type="AlphaFoldDB" id="A0A1D8UQJ3"/>
<evidence type="ECO:0000259" key="3">
    <source>
        <dbReference type="Pfam" id="PF13579"/>
    </source>
</evidence>
<organism evidence="4 5">
    <name type="scientific">Kozakia baliensis</name>
    <dbReference type="NCBI Taxonomy" id="153496"/>
    <lineage>
        <taxon>Bacteria</taxon>
        <taxon>Pseudomonadati</taxon>
        <taxon>Pseudomonadota</taxon>
        <taxon>Alphaproteobacteria</taxon>
        <taxon>Acetobacterales</taxon>
        <taxon>Acetobacteraceae</taxon>
        <taxon>Kozakia</taxon>
    </lineage>
</organism>
<dbReference type="STRING" id="153496.A0U89_00790"/>
<protein>
    <recommendedName>
        <fullName evidence="3">Glycosyltransferase subfamily 4-like N-terminal domain-containing protein</fullName>
    </recommendedName>
</protein>
<dbReference type="Gene3D" id="3.40.50.2000">
    <property type="entry name" value="Glycogen Phosphorylase B"/>
    <property type="match status" value="2"/>
</dbReference>
<keyword evidence="2" id="KW-0808">Transferase</keyword>
<evidence type="ECO:0000256" key="1">
    <source>
        <dbReference type="ARBA" id="ARBA00022676"/>
    </source>
</evidence>
<dbReference type="Pfam" id="PF13692">
    <property type="entry name" value="Glyco_trans_1_4"/>
    <property type="match status" value="1"/>
</dbReference>
<accession>A0A1D8UQJ3</accession>
<dbReference type="PANTHER" id="PTHR12526:SF510">
    <property type="entry name" value="D-INOSITOL 3-PHOSPHATE GLYCOSYLTRANSFERASE"/>
    <property type="match status" value="1"/>
</dbReference>
<dbReference type="InterPro" id="IPR028098">
    <property type="entry name" value="Glyco_trans_4-like_N"/>
</dbReference>
<dbReference type="CDD" id="cd03811">
    <property type="entry name" value="GT4_GT28_WabH-like"/>
    <property type="match status" value="1"/>
</dbReference>
<sequence length="371" mass="40105">MTQTFSVGIVLQDFALGGTERIAIRLANQWARSGVPVTIFAGTGQGPLRPLLAGNIRLVLAHPPIPRGPGSMLTLAKAAARFWRRQPQSACFVPGNYHWPIASALARLPKATRPVIVTQISTCLHKAERGWLRQKLYNARMRYLLRGVDHLIALAPSEARQANNILGRPVSRTVPLPALADDTPPPVPVPPGHPTILAAGRLVHDKGFGVLIESFAQVHRVMPEVRLQIAGSGPLRDELMAQVVANGLDHVVEFLGCVASIRPFLDACRCFVLSSRSEGFPAVILEAFAAGRQVISTSCTPATKMLLTKPEYGCEVPVGDAQALAQAIISALQRPTPSENELAACVQNYRIGPIAAEYLDLMRARYRDATP</sequence>
<keyword evidence="5" id="KW-1185">Reference proteome</keyword>
<evidence type="ECO:0000256" key="2">
    <source>
        <dbReference type="ARBA" id="ARBA00022679"/>
    </source>
</evidence>
<dbReference type="EMBL" id="CP014674">
    <property type="protein sequence ID" value="AOX15908.1"/>
    <property type="molecule type" value="Genomic_DNA"/>
</dbReference>
<gene>
    <name evidence="4" type="ORF">A0U89_00790</name>
</gene>
<dbReference type="SUPFAM" id="SSF53756">
    <property type="entry name" value="UDP-Glycosyltransferase/glycogen phosphorylase"/>
    <property type="match status" value="1"/>
</dbReference>
<proteinExistence type="predicted"/>
<dbReference type="PANTHER" id="PTHR12526">
    <property type="entry name" value="GLYCOSYLTRANSFERASE"/>
    <property type="match status" value="1"/>
</dbReference>